<evidence type="ECO:0000313" key="3">
    <source>
        <dbReference type="Proteomes" id="UP000722165"/>
    </source>
</evidence>
<dbReference type="CDD" id="cd13665">
    <property type="entry name" value="PBP2_TRAP_Dctp3_4"/>
    <property type="match status" value="1"/>
</dbReference>
<dbReference type="InterPro" id="IPR018389">
    <property type="entry name" value="DctP_fam"/>
</dbReference>
<dbReference type="NCBIfam" id="NF037995">
    <property type="entry name" value="TRAP_S1"/>
    <property type="match status" value="1"/>
</dbReference>
<proteinExistence type="predicted"/>
<sequence length="334" mass="36023">MKRFLTVCAGALAIVFSASAFANKPVSMRFSNFAGPTSFLTKGIFEPLLQDIEADSAGTLKIKMFSGGTLVKPEDAFDAVRRGLVDMAWSLSGYNPGRFKAAGVTEVPFQANDVQEGSAGVWALYENDLMDGFDDVYVFGLSSSAVALLHSGKESNSLDDFKGERVRAAGPLASASIEAIGLTPIGLPASQVAENLSKRVLAGSVNDWVALQTWQIADFVKYHIDAPLGAATVYVIINKRKYDSLPEPAKAALAKHGGAAFVKRWSDSLEAENQRIKAELLQDKSHVVVTPTAEELEGYQAKVQKVVDEWIAATPNGKEIWDVYTSTIEDVRAK</sequence>
<reference evidence="2 3" key="1">
    <citation type="submission" date="2021-06" db="EMBL/GenBank/DDBJ databases">
        <authorList>
            <person name="Lu T."/>
            <person name="Wang Q."/>
            <person name="Han X."/>
        </authorList>
    </citation>
    <scope>NUCLEOTIDE SEQUENCE [LARGE SCALE GENOMIC DNA]</scope>
    <source>
        <strain evidence="2 3">LAM0050</strain>
    </source>
</reference>
<dbReference type="Proteomes" id="UP000722165">
    <property type="component" value="Unassembled WGS sequence"/>
</dbReference>
<evidence type="ECO:0000256" key="1">
    <source>
        <dbReference type="SAM" id="SignalP"/>
    </source>
</evidence>
<accession>A0ABS6NLT0</accession>
<gene>
    <name evidence="2" type="ORF">KU392_04870</name>
</gene>
<comment type="caution">
    <text evidence="2">The sequence shown here is derived from an EMBL/GenBank/DDBJ whole genome shotgun (WGS) entry which is preliminary data.</text>
</comment>
<feature type="chain" id="PRO_5045681744" evidence="1">
    <location>
        <begin position="23"/>
        <end position="334"/>
    </location>
</feature>
<dbReference type="Pfam" id="PF03480">
    <property type="entry name" value="DctP"/>
    <property type="match status" value="1"/>
</dbReference>
<dbReference type="PANTHER" id="PTHR33376:SF15">
    <property type="entry name" value="BLL6794 PROTEIN"/>
    <property type="match status" value="1"/>
</dbReference>
<name>A0ABS6NLT0_9BURK</name>
<keyword evidence="1" id="KW-0732">Signal</keyword>
<keyword evidence="3" id="KW-1185">Reference proteome</keyword>
<evidence type="ECO:0000313" key="2">
    <source>
        <dbReference type="EMBL" id="MBV4396592.1"/>
    </source>
</evidence>
<dbReference type="PANTHER" id="PTHR33376">
    <property type="match status" value="1"/>
</dbReference>
<dbReference type="EMBL" id="JAHSPR010000003">
    <property type="protein sequence ID" value="MBV4396592.1"/>
    <property type="molecule type" value="Genomic_DNA"/>
</dbReference>
<feature type="signal peptide" evidence="1">
    <location>
        <begin position="1"/>
        <end position="22"/>
    </location>
</feature>
<protein>
    <submittedName>
        <fullName evidence="2">TRAP transporter substrate-binding protein</fullName>
    </submittedName>
</protein>
<organism evidence="2 3">
    <name type="scientific">Advenella alkanexedens</name>
    <dbReference type="NCBI Taxonomy" id="1481665"/>
    <lineage>
        <taxon>Bacteria</taxon>
        <taxon>Pseudomonadati</taxon>
        <taxon>Pseudomonadota</taxon>
        <taxon>Betaproteobacteria</taxon>
        <taxon>Burkholderiales</taxon>
        <taxon>Alcaligenaceae</taxon>
    </lineage>
</organism>